<feature type="compositionally biased region" description="Polar residues" evidence="1">
    <location>
        <begin position="380"/>
        <end position="393"/>
    </location>
</feature>
<evidence type="ECO:0000313" key="3">
    <source>
        <dbReference type="Proteomes" id="UP000324800"/>
    </source>
</evidence>
<evidence type="ECO:0000313" key="2">
    <source>
        <dbReference type="EMBL" id="KAA6395151.1"/>
    </source>
</evidence>
<feature type="compositionally biased region" description="Basic and acidic residues" evidence="1">
    <location>
        <begin position="164"/>
        <end position="173"/>
    </location>
</feature>
<name>A0A5J4WJY3_9EUKA</name>
<reference evidence="2 3" key="1">
    <citation type="submission" date="2019-03" db="EMBL/GenBank/DDBJ databases">
        <title>Single cell metagenomics reveals metabolic interactions within the superorganism composed of flagellate Streblomastix strix and complex community of Bacteroidetes bacteria on its surface.</title>
        <authorList>
            <person name="Treitli S.C."/>
            <person name="Kolisko M."/>
            <person name="Husnik F."/>
            <person name="Keeling P."/>
            <person name="Hampl V."/>
        </authorList>
    </citation>
    <scope>NUCLEOTIDE SEQUENCE [LARGE SCALE GENOMIC DNA]</scope>
    <source>
        <strain evidence="2">ST1C</strain>
    </source>
</reference>
<gene>
    <name evidence="2" type="ORF">EZS28_009324</name>
</gene>
<proteinExistence type="predicted"/>
<feature type="compositionally biased region" description="Basic and acidic residues" evidence="1">
    <location>
        <begin position="76"/>
        <end position="148"/>
    </location>
</feature>
<dbReference type="AlphaFoldDB" id="A0A5J4WJY3"/>
<comment type="caution">
    <text evidence="2">The sequence shown here is derived from an EMBL/GenBank/DDBJ whole genome shotgun (WGS) entry which is preliminary data.</text>
</comment>
<feature type="region of interest" description="Disordered" evidence="1">
    <location>
        <begin position="368"/>
        <end position="415"/>
    </location>
</feature>
<evidence type="ECO:0000256" key="1">
    <source>
        <dbReference type="SAM" id="MobiDB-lite"/>
    </source>
</evidence>
<accession>A0A5J4WJY3</accession>
<feature type="compositionally biased region" description="Basic residues" evidence="1">
    <location>
        <begin position="370"/>
        <end position="379"/>
    </location>
</feature>
<feature type="region of interest" description="Disordered" evidence="1">
    <location>
        <begin position="76"/>
        <end position="185"/>
    </location>
</feature>
<organism evidence="2 3">
    <name type="scientific">Streblomastix strix</name>
    <dbReference type="NCBI Taxonomy" id="222440"/>
    <lineage>
        <taxon>Eukaryota</taxon>
        <taxon>Metamonada</taxon>
        <taxon>Preaxostyla</taxon>
        <taxon>Oxymonadida</taxon>
        <taxon>Streblomastigidae</taxon>
        <taxon>Streblomastix</taxon>
    </lineage>
</organism>
<sequence>MITSSSQDINTQQSQGLSPDQVVAEALLRYRATQVPEAKRREILANVDYETTTIEPNDPDYERKLGHLIDYVVNSDKKHERKQKEKESVKRNKIKIDSNEISEQRSDSSDDQIKIKVRERNDQLKDNTSDDSTAEKSNGKGKTREHTKNKSKNNKKQKRRRTRSPSDEGKSETTDEFQDAPILNEQSQKDVRECLQQSLHISYSEFKPLRYNGHLGWQIEVGKQIWTNNKVWKSKMPSIRSHLEPGDQYANAATAIAEVQSSLLNAAMNQARGENSFEEILHSYKMACIAQGAISEIREIVNSFGPMREVAAGLAQPDLISKETYDRTKQLMDMRLLEQRTDWRQEYDSQENDQFGQQQTQFGISNFYRGRGRGNKAQRRGQQASNILSTNPNLVVGGGRGRGNKRGGGYQNQSF</sequence>
<dbReference type="EMBL" id="SNRW01001758">
    <property type="protein sequence ID" value="KAA6395151.1"/>
    <property type="molecule type" value="Genomic_DNA"/>
</dbReference>
<protein>
    <submittedName>
        <fullName evidence="2">Uncharacterized protein</fullName>
    </submittedName>
</protein>
<feature type="compositionally biased region" description="Basic residues" evidence="1">
    <location>
        <begin position="149"/>
        <end position="163"/>
    </location>
</feature>
<dbReference type="Proteomes" id="UP000324800">
    <property type="component" value="Unassembled WGS sequence"/>
</dbReference>
<feature type="compositionally biased region" description="Gly residues" evidence="1">
    <location>
        <begin position="396"/>
        <end position="415"/>
    </location>
</feature>